<dbReference type="Pfam" id="PF13582">
    <property type="entry name" value="Reprolysin_3"/>
    <property type="match status" value="1"/>
</dbReference>
<feature type="region of interest" description="Disordered" evidence="1">
    <location>
        <begin position="224"/>
        <end position="247"/>
    </location>
</feature>
<feature type="chain" id="PRO_5016838430" description="Peptidase M12B domain-containing protein" evidence="2">
    <location>
        <begin position="27"/>
        <end position="493"/>
    </location>
</feature>
<evidence type="ECO:0008006" key="5">
    <source>
        <dbReference type="Google" id="ProtNLM"/>
    </source>
</evidence>
<feature type="compositionally biased region" description="Basic and acidic residues" evidence="1">
    <location>
        <begin position="224"/>
        <end position="233"/>
    </location>
</feature>
<dbReference type="Gene3D" id="3.40.390.10">
    <property type="entry name" value="Collagenase (Catalytic Domain)"/>
    <property type="match status" value="1"/>
</dbReference>
<dbReference type="GO" id="GO:0008237">
    <property type="term" value="F:metallopeptidase activity"/>
    <property type="evidence" value="ECO:0007669"/>
    <property type="project" value="InterPro"/>
</dbReference>
<organism evidence="3 4">
    <name type="scientific">Tetradesmus obliquus</name>
    <name type="common">Green alga</name>
    <name type="synonym">Acutodesmus obliquus</name>
    <dbReference type="NCBI Taxonomy" id="3088"/>
    <lineage>
        <taxon>Eukaryota</taxon>
        <taxon>Viridiplantae</taxon>
        <taxon>Chlorophyta</taxon>
        <taxon>core chlorophytes</taxon>
        <taxon>Chlorophyceae</taxon>
        <taxon>CS clade</taxon>
        <taxon>Sphaeropleales</taxon>
        <taxon>Scenedesmaceae</taxon>
        <taxon>Tetradesmus</taxon>
    </lineage>
</organism>
<feature type="compositionally biased region" description="Low complexity" evidence="1">
    <location>
        <begin position="308"/>
        <end position="321"/>
    </location>
</feature>
<name>A0A383VQF9_TETOB</name>
<feature type="region of interest" description="Disordered" evidence="1">
    <location>
        <begin position="472"/>
        <end position="493"/>
    </location>
</feature>
<feature type="non-terminal residue" evidence="3">
    <location>
        <position position="493"/>
    </location>
</feature>
<dbReference type="SUPFAM" id="SSF55486">
    <property type="entry name" value="Metalloproteases ('zincins'), catalytic domain"/>
    <property type="match status" value="1"/>
</dbReference>
<feature type="compositionally biased region" description="Basic and acidic residues" evidence="1">
    <location>
        <begin position="472"/>
        <end position="481"/>
    </location>
</feature>
<gene>
    <name evidence="3" type="ORF">BQ4739_LOCUS8126</name>
</gene>
<feature type="signal peptide" evidence="2">
    <location>
        <begin position="1"/>
        <end position="26"/>
    </location>
</feature>
<evidence type="ECO:0000313" key="3">
    <source>
        <dbReference type="EMBL" id="SZX67768.1"/>
    </source>
</evidence>
<evidence type="ECO:0000313" key="4">
    <source>
        <dbReference type="Proteomes" id="UP000256970"/>
    </source>
</evidence>
<keyword evidence="4" id="KW-1185">Reference proteome</keyword>
<feature type="region of interest" description="Disordered" evidence="1">
    <location>
        <begin position="294"/>
        <end position="323"/>
    </location>
</feature>
<dbReference type="Proteomes" id="UP000256970">
    <property type="component" value="Unassembled WGS sequence"/>
</dbReference>
<dbReference type="EMBL" id="FNXT01000813">
    <property type="protein sequence ID" value="SZX67768.1"/>
    <property type="molecule type" value="Genomic_DNA"/>
</dbReference>
<dbReference type="InterPro" id="IPR024079">
    <property type="entry name" value="MetalloPept_cat_dom_sf"/>
</dbReference>
<sequence>MKTSIINLGVGLLCLLLGLVSSVAHAQGSTSEEFPRLLKLLLDSEVTISSVDLPPDADVVKAAGRPVVQLNLLDASLLKAAPAGLTLDLPNVPGGLKVSRQPNILVNADVDQQFADISSISSGGPEQQRFPAVWVGTVAGSRPGYSAVVLTHDAASNLVRGSVRFWDRRTGGFRVFRIAPVAQQATAASTAAAAAAAAADFAATAQAASPTAYMTLEIKEPKVVESHPVRPEVEDQTSPAAVQKSDTSSSVAAAAAGADDAAALRMLQPVAVAEGSYTPQLLLPDASVTDIDVSDSPVAGLDPAEHNAAASSSSSSSAGGSRKLQQSAAAQDALVVYTKLAADAVGGAPTLLSLVQQNFARANLAYRDSGVAMQLSLLAFRQWNYNEAGKQHTDLLPAVMADAAVKQMREEVGADLVIAFDGGKYAAGGGFYCGLANIGGGANAAYSTIHGGICLEGYSMAHEVGHNQGCAHAREQGERDSPGMPGPYARGWR</sequence>
<accession>A0A383VQF9</accession>
<evidence type="ECO:0000256" key="1">
    <source>
        <dbReference type="SAM" id="MobiDB-lite"/>
    </source>
</evidence>
<feature type="compositionally biased region" description="Polar residues" evidence="1">
    <location>
        <begin position="236"/>
        <end position="247"/>
    </location>
</feature>
<proteinExistence type="predicted"/>
<evidence type="ECO:0000256" key="2">
    <source>
        <dbReference type="SAM" id="SignalP"/>
    </source>
</evidence>
<reference evidence="3 4" key="1">
    <citation type="submission" date="2016-10" db="EMBL/GenBank/DDBJ databases">
        <authorList>
            <person name="Cai Z."/>
        </authorList>
    </citation>
    <scope>NUCLEOTIDE SEQUENCE [LARGE SCALE GENOMIC DNA]</scope>
</reference>
<keyword evidence="2" id="KW-0732">Signal</keyword>
<protein>
    <recommendedName>
        <fullName evidence="5">Peptidase M12B domain-containing protein</fullName>
    </recommendedName>
</protein>
<dbReference type="AlphaFoldDB" id="A0A383VQF9"/>